<feature type="non-terminal residue" evidence="2">
    <location>
        <position position="1"/>
    </location>
</feature>
<evidence type="ECO:0000313" key="2">
    <source>
        <dbReference type="EMBL" id="KKL87446.1"/>
    </source>
</evidence>
<comment type="caution">
    <text evidence="2">The sequence shown here is derived from an EMBL/GenBank/DDBJ whole genome shotgun (WGS) entry which is preliminary data.</text>
</comment>
<evidence type="ECO:0000256" key="1">
    <source>
        <dbReference type="SAM" id="Coils"/>
    </source>
</evidence>
<name>A0A0F9GAF7_9ZZZZ</name>
<organism evidence="2">
    <name type="scientific">marine sediment metagenome</name>
    <dbReference type="NCBI Taxonomy" id="412755"/>
    <lineage>
        <taxon>unclassified sequences</taxon>
        <taxon>metagenomes</taxon>
        <taxon>ecological metagenomes</taxon>
    </lineage>
</organism>
<feature type="coiled-coil region" evidence="1">
    <location>
        <begin position="34"/>
        <end position="91"/>
    </location>
</feature>
<accession>A0A0F9GAF7</accession>
<dbReference type="AlphaFoldDB" id="A0A0F9GAF7"/>
<sequence>FLIIFFSERFFSFHHHDAPHDNNNPQDDDSQDDRQKLIAESRKYRRRAQEAEARLSELQSRSGGEQGLAELRRLGEQAGQYERLVSELTERHAADLAEAEQRADAFAAQLQKVVGADRLKSALAARGVTRVDQAAYLLDRHVRVELADGKPAVIVVDAEGEPILAGGDPDRPLALEQFVEAWLAAEGAHFLPPSGDVGSGAYKGASPEAVDMAELEADPARRYAFIREHGSDEYLRRLGRWKRRQAARK</sequence>
<proteinExistence type="predicted"/>
<dbReference type="EMBL" id="LAZR01020834">
    <property type="protein sequence ID" value="KKL87446.1"/>
    <property type="molecule type" value="Genomic_DNA"/>
</dbReference>
<protein>
    <submittedName>
        <fullName evidence="2">Uncharacterized protein</fullName>
    </submittedName>
</protein>
<reference evidence="2" key="1">
    <citation type="journal article" date="2015" name="Nature">
        <title>Complex archaea that bridge the gap between prokaryotes and eukaryotes.</title>
        <authorList>
            <person name="Spang A."/>
            <person name="Saw J.H."/>
            <person name="Jorgensen S.L."/>
            <person name="Zaremba-Niedzwiedzka K."/>
            <person name="Martijn J."/>
            <person name="Lind A.E."/>
            <person name="van Eijk R."/>
            <person name="Schleper C."/>
            <person name="Guy L."/>
            <person name="Ettema T.J."/>
        </authorList>
    </citation>
    <scope>NUCLEOTIDE SEQUENCE</scope>
</reference>
<gene>
    <name evidence="2" type="ORF">LCGC14_1934610</name>
</gene>
<keyword evidence="1" id="KW-0175">Coiled coil</keyword>